<reference key="2">
    <citation type="submission" date="2011-05" db="EMBL/GenBank/DDBJ databases">
        <title>Complete genome sequence of the aerobic marine methanotroph Methylomonas methanica MC09.</title>
        <authorList>
            <person name="Boden R."/>
            <person name="Cunliffe M."/>
            <person name="Scanlan J."/>
            <person name="Moussard H."/>
            <person name="Kits K.D."/>
            <person name="Klotz M."/>
            <person name="Jetten M."/>
            <person name="Vuilleumier S."/>
            <person name="Han J."/>
            <person name="Peters L."/>
            <person name="Mikhailova N."/>
            <person name="Teshima H."/>
            <person name="Tapia R."/>
            <person name="Kyrpides N."/>
            <person name="Ivanova N."/>
            <person name="Pagani I."/>
            <person name="Cheng J.-F."/>
            <person name="Goodwin L."/>
            <person name="Han C."/>
            <person name="Hauser L."/>
            <person name="Land M."/>
            <person name="Lapidus A."/>
            <person name="Lucas S."/>
            <person name="Pitluck S."/>
            <person name="Woyke T."/>
            <person name="Stein L.Y."/>
            <person name="Murrell C."/>
        </authorList>
    </citation>
    <scope>NUCLEOTIDE SEQUENCE</scope>
    <source>
        <strain>MC09</strain>
    </source>
</reference>
<organism evidence="1 2">
    <name type="scientific">Methylomonas methanica (strain DSM 25384 / MC09)</name>
    <dbReference type="NCBI Taxonomy" id="857087"/>
    <lineage>
        <taxon>Bacteria</taxon>
        <taxon>Pseudomonadati</taxon>
        <taxon>Pseudomonadota</taxon>
        <taxon>Gammaproteobacteria</taxon>
        <taxon>Methylococcales</taxon>
        <taxon>Methylococcaceae</taxon>
        <taxon>Methylomonas</taxon>
    </lineage>
</organism>
<dbReference type="AlphaFoldDB" id="G0A3H4"/>
<dbReference type="SUPFAM" id="SSF53448">
    <property type="entry name" value="Nucleotide-diphospho-sugar transferases"/>
    <property type="match status" value="1"/>
</dbReference>
<dbReference type="GO" id="GO:0016740">
    <property type="term" value="F:transferase activity"/>
    <property type="evidence" value="ECO:0007669"/>
    <property type="project" value="UniProtKB-KW"/>
</dbReference>
<dbReference type="RefSeq" id="WP_013818524.1">
    <property type="nucleotide sequence ID" value="NC_015572.1"/>
</dbReference>
<dbReference type="Gene3D" id="3.90.550.10">
    <property type="entry name" value="Spore Coat Polysaccharide Biosynthesis Protein SpsA, Chain A"/>
    <property type="match status" value="1"/>
</dbReference>
<reference evidence="2" key="3">
    <citation type="submission" date="2011-05" db="EMBL/GenBank/DDBJ databases">
        <title>Complete sequence of Methylomonas methanica MC09.</title>
        <authorList>
            <consortium name="US DOE Joint Genome Institute"/>
            <person name="Lucas S."/>
            <person name="Han J."/>
            <person name="Lapidus A."/>
            <person name="Cheng J.-F."/>
            <person name="Goodwin L."/>
            <person name="Pitluck S."/>
            <person name="Peters L."/>
            <person name="Mikhailova N."/>
            <person name="Teshima H."/>
            <person name="Han C."/>
            <person name="Tapia R."/>
            <person name="Land M."/>
            <person name="Hauser L."/>
            <person name="Kyrpides N."/>
            <person name="Ivanova N."/>
            <person name="Pagani I."/>
            <person name="Stein L."/>
            <person name="Woyke T."/>
        </authorList>
    </citation>
    <scope>NUCLEOTIDE SEQUENCE [LARGE SCALE GENOMIC DNA]</scope>
    <source>
        <strain evidence="2">MC09</strain>
    </source>
</reference>
<proteinExistence type="predicted"/>
<dbReference type="EMBL" id="CP002738">
    <property type="protein sequence ID" value="AEG00273.1"/>
    <property type="molecule type" value="Genomic_DNA"/>
</dbReference>
<dbReference type="eggNOG" id="COG1216">
    <property type="taxonomic scope" value="Bacteria"/>
</dbReference>
<name>G0A3H4_METMM</name>
<protein>
    <submittedName>
        <fullName evidence="1">Glycosyl transferase</fullName>
    </submittedName>
</protein>
<keyword evidence="1" id="KW-0808">Transferase</keyword>
<dbReference type="STRING" id="857087.Metme_1857"/>
<dbReference type="InterPro" id="IPR029044">
    <property type="entry name" value="Nucleotide-diphossugar_trans"/>
</dbReference>
<sequence>MPTFDYLLLTTCDGRKERLIDLTRLLDSVDAEIQAHGLHIRHYILLQNSRAVPTELAARASQQRLFMLETGRLSLSRARNRMLRQAGLDWVWPRVRLCAFPDDDAWYPPNTLASILNNHKRHPRTGIFTCDYGAAPISSSAVDIADFKDAVDCGLFVRRVSSNTLFIKADIAEAVGFFDERLGVGGAINGGEDLDFALRAYLKADRRAMIHEGKLIGHRDRLPWVRSQYFAGSLFAIARSARNDLPLTLQLLRKIAVGGFLVSSRELSVAAYVNGLRNGLSGLVNGQPLVAPFE</sequence>
<dbReference type="HOGENOM" id="CLU_1049149_0_0_6"/>
<keyword evidence="2" id="KW-1185">Reference proteome</keyword>
<evidence type="ECO:0000313" key="1">
    <source>
        <dbReference type="EMBL" id="AEG00273.1"/>
    </source>
</evidence>
<reference evidence="1 2" key="1">
    <citation type="journal article" date="2011" name="J. Bacteriol.">
        <title>Complete Genome Sequence of the Aerobic Marine Methanotroph Methylomonas methanica MC09.</title>
        <authorList>
            <person name="Boden R."/>
            <person name="Cunliffe M."/>
            <person name="Scanlan J."/>
            <person name="Moussard H."/>
            <person name="Kits K.D."/>
            <person name="Klotz M.G."/>
            <person name="Jetten M.S."/>
            <person name="Vuilleumier S."/>
            <person name="Han J."/>
            <person name="Peters L."/>
            <person name="Mikhailova N."/>
            <person name="Teshima H."/>
            <person name="Tapia R."/>
            <person name="Kyrpides N."/>
            <person name="Ivanova N."/>
            <person name="Pagani I."/>
            <person name="Cheng J.F."/>
            <person name="Goodwin L."/>
            <person name="Han C."/>
            <person name="Hauser L."/>
            <person name="Land M.L."/>
            <person name="Lapidus A."/>
            <person name="Lucas S."/>
            <person name="Pitluck S."/>
            <person name="Woyke T."/>
            <person name="Stein L."/>
            <person name="Murrell J.C."/>
        </authorList>
    </citation>
    <scope>NUCLEOTIDE SEQUENCE [LARGE SCALE GENOMIC DNA]</scope>
    <source>
        <strain evidence="1 2">MC09</strain>
    </source>
</reference>
<accession>G0A3H4</accession>
<gene>
    <name evidence="1" type="ordered locus">Metme_1857</name>
</gene>
<evidence type="ECO:0000313" key="2">
    <source>
        <dbReference type="Proteomes" id="UP000008888"/>
    </source>
</evidence>
<dbReference type="KEGG" id="mmt:Metme_1857"/>
<dbReference type="OrthoDB" id="9801954at2"/>
<dbReference type="Proteomes" id="UP000008888">
    <property type="component" value="Chromosome"/>
</dbReference>